<dbReference type="EMBL" id="JAWXYG010000007">
    <property type="protein sequence ID" value="KAK4267086.1"/>
    <property type="molecule type" value="Genomic_DNA"/>
</dbReference>
<feature type="compositionally biased region" description="Polar residues" evidence="10">
    <location>
        <begin position="511"/>
        <end position="524"/>
    </location>
</feature>
<evidence type="ECO:0000256" key="3">
    <source>
        <dbReference type="ARBA" id="ARBA00023012"/>
    </source>
</evidence>
<dbReference type="Pfam" id="PF06203">
    <property type="entry name" value="CCT"/>
    <property type="match status" value="1"/>
</dbReference>
<keyword evidence="8" id="KW-0597">Phosphoprotein</keyword>
<sequence length="691" mass="77037">MGEAVLASGEKWTVDMEEKMNTMNQLKDESSSEMVNWDKLLPQMVLRVLLVEADDSTRQIIAALLRKCSYRVAAVSDGLKAWEILKKKAPDIDLILTDVELPSISGFALLTLIKEHEICRNIPVTMMSSHDSISTAMKCILKGAADFLIKPVRRNELSTLWRHVWRRHPKKLEATSENNAASNHTTGSVASTQKKNECCEKRSESQSACTSPILEAESAYVQNMQDTSQPRSPSNLSNIDTVKYEESAKLERNSAKHNSETTKRSTSYSSEAARCNGNINLTSSRLVQDNFAETENEDESLRAESNRDNPNGDTEIHGCNNELVEPSRGAIDLIATFENIPKNAGKNYSLADGGKDKFDFDPQLELSLRTFSGCSCKEEPEERQTLNHSNASAFSWYSSNKLSQPLFPALPMSSAKAYSTELNSQNYTEISGIDTSYQYGGANHTQENRIPLVLHQSGQVGAQLPNSYPESSPATGVTSDHMFSRYENVEPSIFYTQSGAHRMWSSKSVSQKENSPFPATTSFLSNAESHSSEQHHHWSEASCASLDKKTGRDKSYLDLTMHDYPGAHQNNCVSLCRDMPNHINDGSNGSISSIREGDHTSAVVIEKTLESFSDNGYHDYDEYGGADSLRPSQREAALTKFRLKRKDRCFEKKVRYQSRKRLAEQRPRIKGQFVRQVQNDCPIVDSGGDGS</sequence>
<accession>A0AAE1MNH0</accession>
<dbReference type="Pfam" id="PF00072">
    <property type="entry name" value="Response_reg"/>
    <property type="match status" value="1"/>
</dbReference>
<evidence type="ECO:0000259" key="11">
    <source>
        <dbReference type="PROSITE" id="PS50110"/>
    </source>
</evidence>
<feature type="compositionally biased region" description="Basic and acidic residues" evidence="10">
    <location>
        <begin position="246"/>
        <end position="263"/>
    </location>
</feature>
<evidence type="ECO:0000256" key="6">
    <source>
        <dbReference type="ARBA" id="ARBA00023163"/>
    </source>
</evidence>
<comment type="subcellular location">
    <subcellularLocation>
        <location evidence="1 9">Nucleus</location>
    </subcellularLocation>
</comment>
<comment type="similarity">
    <text evidence="2">Belongs to the ARR-like family.</text>
</comment>
<dbReference type="Gene3D" id="3.40.50.2300">
    <property type="match status" value="1"/>
</dbReference>
<protein>
    <recommendedName>
        <fullName evidence="15">Two-component response regulator-like APRR5</fullName>
    </recommendedName>
</protein>
<evidence type="ECO:0000256" key="4">
    <source>
        <dbReference type="ARBA" id="ARBA00023015"/>
    </source>
</evidence>
<dbReference type="PANTHER" id="PTHR43874">
    <property type="entry name" value="TWO-COMPONENT RESPONSE REGULATOR"/>
    <property type="match status" value="1"/>
</dbReference>
<dbReference type="InterPro" id="IPR011006">
    <property type="entry name" value="CheY-like_superfamily"/>
</dbReference>
<feature type="domain" description="Response regulatory" evidence="11">
    <location>
        <begin position="47"/>
        <end position="165"/>
    </location>
</feature>
<evidence type="ECO:0000256" key="1">
    <source>
        <dbReference type="ARBA" id="ARBA00004123"/>
    </source>
</evidence>
<name>A0AAE1MNH0_9FABA</name>
<evidence type="ECO:0000256" key="7">
    <source>
        <dbReference type="ARBA" id="ARBA00023242"/>
    </source>
</evidence>
<evidence type="ECO:0000256" key="5">
    <source>
        <dbReference type="ARBA" id="ARBA00023108"/>
    </source>
</evidence>
<evidence type="ECO:0000259" key="12">
    <source>
        <dbReference type="PROSITE" id="PS51017"/>
    </source>
</evidence>
<evidence type="ECO:0000256" key="2">
    <source>
        <dbReference type="ARBA" id="ARBA00010330"/>
    </source>
</evidence>
<feature type="region of interest" description="Disordered" evidence="10">
    <location>
        <begin position="172"/>
        <end position="194"/>
    </location>
</feature>
<dbReference type="GO" id="GO:0009736">
    <property type="term" value="P:cytokinin-activated signaling pathway"/>
    <property type="evidence" value="ECO:0007669"/>
    <property type="project" value="InterPro"/>
</dbReference>
<feature type="domain" description="CCT" evidence="12">
    <location>
        <begin position="634"/>
        <end position="676"/>
    </location>
</feature>
<proteinExistence type="inferred from homology"/>
<dbReference type="GO" id="GO:0005634">
    <property type="term" value="C:nucleus"/>
    <property type="evidence" value="ECO:0007669"/>
    <property type="project" value="UniProtKB-SubCell"/>
</dbReference>
<feature type="compositionally biased region" description="Basic and acidic residues" evidence="10">
    <location>
        <begin position="530"/>
        <end position="539"/>
    </location>
</feature>
<dbReference type="InterPro" id="IPR010402">
    <property type="entry name" value="CCT_domain"/>
</dbReference>
<dbReference type="GO" id="GO:0048511">
    <property type="term" value="P:rhythmic process"/>
    <property type="evidence" value="ECO:0007669"/>
    <property type="project" value="UniProtKB-KW"/>
</dbReference>
<dbReference type="SMART" id="SM00448">
    <property type="entry name" value="REC"/>
    <property type="match status" value="1"/>
</dbReference>
<keyword evidence="7 9" id="KW-0539">Nucleus</keyword>
<feature type="region of interest" description="Disordered" evidence="10">
    <location>
        <begin position="292"/>
        <end position="319"/>
    </location>
</feature>
<keyword evidence="3" id="KW-0902">Two-component regulatory system</keyword>
<keyword evidence="6" id="KW-0804">Transcription</keyword>
<organism evidence="13 14">
    <name type="scientific">Acacia crassicarpa</name>
    <name type="common">northern wattle</name>
    <dbReference type="NCBI Taxonomy" id="499986"/>
    <lineage>
        <taxon>Eukaryota</taxon>
        <taxon>Viridiplantae</taxon>
        <taxon>Streptophyta</taxon>
        <taxon>Embryophyta</taxon>
        <taxon>Tracheophyta</taxon>
        <taxon>Spermatophyta</taxon>
        <taxon>Magnoliopsida</taxon>
        <taxon>eudicotyledons</taxon>
        <taxon>Gunneridae</taxon>
        <taxon>Pentapetalae</taxon>
        <taxon>rosids</taxon>
        <taxon>fabids</taxon>
        <taxon>Fabales</taxon>
        <taxon>Fabaceae</taxon>
        <taxon>Caesalpinioideae</taxon>
        <taxon>mimosoid clade</taxon>
        <taxon>Acacieae</taxon>
        <taxon>Acacia</taxon>
    </lineage>
</organism>
<dbReference type="GO" id="GO:0000160">
    <property type="term" value="P:phosphorelay signal transduction system"/>
    <property type="evidence" value="ECO:0007669"/>
    <property type="project" value="UniProtKB-KW"/>
</dbReference>
<comment type="caution">
    <text evidence="13">The sequence shown here is derived from an EMBL/GenBank/DDBJ whole genome shotgun (WGS) entry which is preliminary data.</text>
</comment>
<reference evidence="13" key="1">
    <citation type="submission" date="2023-10" db="EMBL/GenBank/DDBJ databases">
        <title>Chromosome-level genome of the transformable northern wattle, Acacia crassicarpa.</title>
        <authorList>
            <person name="Massaro I."/>
            <person name="Sinha N.R."/>
            <person name="Poethig S."/>
            <person name="Leichty A.R."/>
        </authorList>
    </citation>
    <scope>NUCLEOTIDE SEQUENCE</scope>
    <source>
        <strain evidence="13">Acra3RX</strain>
        <tissue evidence="13">Leaf</tissue>
    </source>
</reference>
<evidence type="ECO:0008006" key="15">
    <source>
        <dbReference type="Google" id="ProtNLM"/>
    </source>
</evidence>
<evidence type="ECO:0000256" key="9">
    <source>
        <dbReference type="PROSITE-ProRule" id="PRU00357"/>
    </source>
</evidence>
<evidence type="ECO:0000313" key="14">
    <source>
        <dbReference type="Proteomes" id="UP001293593"/>
    </source>
</evidence>
<dbReference type="Proteomes" id="UP001293593">
    <property type="component" value="Unassembled WGS sequence"/>
</dbReference>
<dbReference type="PROSITE" id="PS51017">
    <property type="entry name" value="CCT"/>
    <property type="match status" value="1"/>
</dbReference>
<dbReference type="PROSITE" id="PS50110">
    <property type="entry name" value="RESPONSE_REGULATORY"/>
    <property type="match status" value="1"/>
</dbReference>
<keyword evidence="5" id="KW-0090">Biological rhythms</keyword>
<keyword evidence="14" id="KW-1185">Reference proteome</keyword>
<evidence type="ECO:0000256" key="8">
    <source>
        <dbReference type="PROSITE-ProRule" id="PRU00169"/>
    </source>
</evidence>
<dbReference type="InterPro" id="IPR001789">
    <property type="entry name" value="Sig_transdc_resp-reg_receiver"/>
</dbReference>
<keyword evidence="4" id="KW-0805">Transcription regulation</keyword>
<dbReference type="SUPFAM" id="SSF52172">
    <property type="entry name" value="CheY-like"/>
    <property type="match status" value="1"/>
</dbReference>
<feature type="compositionally biased region" description="Polar residues" evidence="10">
    <location>
        <begin position="175"/>
        <end position="193"/>
    </location>
</feature>
<feature type="region of interest" description="Disordered" evidence="10">
    <location>
        <begin position="511"/>
        <end position="540"/>
    </location>
</feature>
<evidence type="ECO:0000313" key="13">
    <source>
        <dbReference type="EMBL" id="KAK4267086.1"/>
    </source>
</evidence>
<feature type="modified residue" description="4-aspartylphosphate" evidence="8">
    <location>
        <position position="98"/>
    </location>
</feature>
<dbReference type="AlphaFoldDB" id="A0AAE1MNH0"/>
<feature type="region of interest" description="Disordered" evidence="10">
    <location>
        <begin position="246"/>
        <end position="271"/>
    </location>
</feature>
<evidence type="ECO:0000256" key="10">
    <source>
        <dbReference type="SAM" id="MobiDB-lite"/>
    </source>
</evidence>
<gene>
    <name evidence="13" type="ORF">QN277_023921</name>
</gene>
<dbReference type="PANTHER" id="PTHR43874:SF146">
    <property type="entry name" value="TWO-COMPONENT RESPONSE REGULATOR-LIKE APRR9"/>
    <property type="match status" value="1"/>
</dbReference>
<dbReference type="InterPro" id="IPR045279">
    <property type="entry name" value="ARR-like"/>
</dbReference>